<dbReference type="EMBL" id="JAHQCW010000006">
    <property type="protein sequence ID" value="MBU9736058.1"/>
    <property type="molecule type" value="Genomic_DNA"/>
</dbReference>
<evidence type="ECO:0000259" key="6">
    <source>
        <dbReference type="Pfam" id="PF08240"/>
    </source>
</evidence>
<dbReference type="GO" id="GO:0016491">
    <property type="term" value="F:oxidoreductase activity"/>
    <property type="evidence" value="ECO:0007669"/>
    <property type="project" value="UniProtKB-KW"/>
</dbReference>
<evidence type="ECO:0000256" key="3">
    <source>
        <dbReference type="ARBA" id="ARBA00023002"/>
    </source>
</evidence>
<feature type="domain" description="Alcohol dehydrogenase-like C-terminal" evidence="5">
    <location>
        <begin position="169"/>
        <end position="298"/>
    </location>
</feature>
<dbReference type="AlphaFoldDB" id="A0A949JVS2"/>
<keyword evidence="8" id="KW-1185">Reference proteome</keyword>
<keyword evidence="1 4" id="KW-0479">Metal-binding</keyword>
<dbReference type="PANTHER" id="PTHR43401">
    <property type="entry name" value="L-THREONINE 3-DEHYDROGENASE"/>
    <property type="match status" value="1"/>
</dbReference>
<comment type="caution">
    <text evidence="7">The sequence shown here is derived from an EMBL/GenBank/DDBJ whole genome shotgun (WGS) entry which is preliminary data.</text>
</comment>
<organism evidence="7 8">
    <name type="scientific">Diplocloster agilis</name>
    <dbReference type="NCBI Taxonomy" id="2850323"/>
    <lineage>
        <taxon>Bacteria</taxon>
        <taxon>Bacillati</taxon>
        <taxon>Bacillota</taxon>
        <taxon>Clostridia</taxon>
        <taxon>Lachnospirales</taxon>
        <taxon>Lachnospiraceae</taxon>
        <taxon>Diplocloster</taxon>
    </lineage>
</organism>
<feature type="domain" description="Alcohol dehydrogenase-like N-terminal" evidence="6">
    <location>
        <begin position="24"/>
        <end position="128"/>
    </location>
</feature>
<dbReference type="Gene3D" id="3.90.180.10">
    <property type="entry name" value="Medium-chain alcohol dehydrogenases, catalytic domain"/>
    <property type="match status" value="1"/>
</dbReference>
<evidence type="ECO:0000256" key="1">
    <source>
        <dbReference type="ARBA" id="ARBA00022723"/>
    </source>
</evidence>
<gene>
    <name evidence="7" type="ORF">KTH89_05870</name>
</gene>
<dbReference type="RefSeq" id="WP_238721018.1">
    <property type="nucleotide sequence ID" value="NZ_JAHQCW010000006.1"/>
</dbReference>
<comment type="similarity">
    <text evidence="4">Belongs to the zinc-containing alcohol dehydrogenase family.</text>
</comment>
<reference evidence="7" key="1">
    <citation type="submission" date="2021-06" db="EMBL/GenBank/DDBJ databases">
        <title>Description of novel taxa of the family Lachnospiraceae.</title>
        <authorList>
            <person name="Chaplin A.V."/>
            <person name="Sokolova S.R."/>
            <person name="Pikina A.P."/>
            <person name="Korzhanova M."/>
            <person name="Belova V."/>
            <person name="Korostin D."/>
            <person name="Efimov B.A."/>
        </authorList>
    </citation>
    <scope>NUCLEOTIDE SEQUENCE</scope>
    <source>
        <strain evidence="7">ASD5720</strain>
    </source>
</reference>
<dbReference type="InterPro" id="IPR002328">
    <property type="entry name" value="ADH_Zn_CS"/>
</dbReference>
<dbReference type="Proteomes" id="UP000712157">
    <property type="component" value="Unassembled WGS sequence"/>
</dbReference>
<evidence type="ECO:0000256" key="2">
    <source>
        <dbReference type="ARBA" id="ARBA00022833"/>
    </source>
</evidence>
<evidence type="ECO:0000256" key="4">
    <source>
        <dbReference type="RuleBase" id="RU361277"/>
    </source>
</evidence>
<dbReference type="Pfam" id="PF08240">
    <property type="entry name" value="ADH_N"/>
    <property type="match status" value="1"/>
</dbReference>
<dbReference type="PANTHER" id="PTHR43401:SF2">
    <property type="entry name" value="L-THREONINE 3-DEHYDROGENASE"/>
    <property type="match status" value="1"/>
</dbReference>
<keyword evidence="2 4" id="KW-0862">Zinc</keyword>
<dbReference type="PROSITE" id="PS00059">
    <property type="entry name" value="ADH_ZINC"/>
    <property type="match status" value="1"/>
</dbReference>
<evidence type="ECO:0000313" key="8">
    <source>
        <dbReference type="Proteomes" id="UP000712157"/>
    </source>
</evidence>
<proteinExistence type="inferred from homology"/>
<keyword evidence="3" id="KW-0560">Oxidoreductase</keyword>
<protein>
    <submittedName>
        <fullName evidence="7">Alcohol dehydrogenase catalytic domain-containing protein</fullName>
    </submittedName>
</protein>
<dbReference type="SUPFAM" id="SSF51735">
    <property type="entry name" value="NAD(P)-binding Rossmann-fold domains"/>
    <property type="match status" value="1"/>
</dbReference>
<dbReference type="InterPro" id="IPR013149">
    <property type="entry name" value="ADH-like_C"/>
</dbReference>
<sequence length="343" mass="37469">MKTAYVKVPFQFKFEDVPVPKCGSNEALIKVMACGVCGSDMNAARVEAQDWQSFGHEITGVVMETGENVSNVKVGDSVLVESGSYCGTCAQCRNGRPDLCASGTGLFQWKICGFSEYMTLDKQCLIPFDPEKIGYAQGTVIEPMGVALDLFYTTDIKFQDDVAVVGLGPIGLMALRLAKAAGARNVYGVVRNRKNTARIKLAKEFGATDIIYTDETPLEAYPFPAGGVDKIMVTAPPSVIASTFRAANLGAVIAYIGIDYGDRGTISFDANYFHYKKLQLRASYAVPALYFPRCMELIADGVIDVDKLVTSTFPLEDLEKAMCTLRDDKEKEIKMVMVRPELL</sequence>
<dbReference type="Pfam" id="PF00107">
    <property type="entry name" value="ADH_zinc_N"/>
    <property type="match status" value="1"/>
</dbReference>
<dbReference type="Gene3D" id="3.40.50.720">
    <property type="entry name" value="NAD(P)-binding Rossmann-like Domain"/>
    <property type="match status" value="1"/>
</dbReference>
<accession>A0A949JVS2</accession>
<dbReference type="InterPro" id="IPR036291">
    <property type="entry name" value="NAD(P)-bd_dom_sf"/>
</dbReference>
<dbReference type="GO" id="GO:0008270">
    <property type="term" value="F:zinc ion binding"/>
    <property type="evidence" value="ECO:0007669"/>
    <property type="project" value="InterPro"/>
</dbReference>
<dbReference type="SUPFAM" id="SSF50129">
    <property type="entry name" value="GroES-like"/>
    <property type="match status" value="1"/>
</dbReference>
<evidence type="ECO:0000259" key="5">
    <source>
        <dbReference type="Pfam" id="PF00107"/>
    </source>
</evidence>
<dbReference type="InterPro" id="IPR011032">
    <property type="entry name" value="GroES-like_sf"/>
</dbReference>
<dbReference type="InterPro" id="IPR013154">
    <property type="entry name" value="ADH-like_N"/>
</dbReference>
<name>A0A949JVS2_9FIRM</name>
<evidence type="ECO:0000313" key="7">
    <source>
        <dbReference type="EMBL" id="MBU9736058.1"/>
    </source>
</evidence>
<comment type="cofactor">
    <cofactor evidence="4">
        <name>Zn(2+)</name>
        <dbReference type="ChEBI" id="CHEBI:29105"/>
    </cofactor>
</comment>
<dbReference type="InterPro" id="IPR050129">
    <property type="entry name" value="Zn_alcohol_dh"/>
</dbReference>